<evidence type="ECO:0000256" key="1">
    <source>
        <dbReference type="SAM" id="MobiDB-lite"/>
    </source>
</evidence>
<keyword evidence="3" id="KW-1185">Reference proteome</keyword>
<feature type="region of interest" description="Disordered" evidence="1">
    <location>
        <begin position="119"/>
        <end position="139"/>
    </location>
</feature>
<gene>
    <name evidence="2" type="ORF">FDENT_11395</name>
</gene>
<sequence length="139" mass="15480">MLSRQETIVTRLNLPERFNAASGEFRTVWPEGVIEIAENMHVPTPEPAAETKPAVEAKFGGTVAVVDHESQLKGTPLLFWGLPYPVQYVPHGASRYSHVRTEHTPKQSPTLTFCVPNDISDSEEDEPELLGASGYHEKW</sequence>
<dbReference type="Proteomes" id="UP000562682">
    <property type="component" value="Unassembled WGS sequence"/>
</dbReference>
<dbReference type="EMBL" id="JAAOAK010000370">
    <property type="protein sequence ID" value="KAF5669882.1"/>
    <property type="molecule type" value="Genomic_DNA"/>
</dbReference>
<evidence type="ECO:0000313" key="3">
    <source>
        <dbReference type="Proteomes" id="UP000562682"/>
    </source>
</evidence>
<accession>A0A8H5TI06</accession>
<proteinExistence type="predicted"/>
<name>A0A8H5TI06_9HYPO</name>
<comment type="caution">
    <text evidence="2">The sequence shown here is derived from an EMBL/GenBank/DDBJ whole genome shotgun (WGS) entry which is preliminary data.</text>
</comment>
<dbReference type="AlphaFoldDB" id="A0A8H5TI06"/>
<evidence type="ECO:0000313" key="2">
    <source>
        <dbReference type="EMBL" id="KAF5669882.1"/>
    </source>
</evidence>
<organism evidence="2 3">
    <name type="scientific">Fusarium denticulatum</name>
    <dbReference type="NCBI Taxonomy" id="48507"/>
    <lineage>
        <taxon>Eukaryota</taxon>
        <taxon>Fungi</taxon>
        <taxon>Dikarya</taxon>
        <taxon>Ascomycota</taxon>
        <taxon>Pezizomycotina</taxon>
        <taxon>Sordariomycetes</taxon>
        <taxon>Hypocreomycetidae</taxon>
        <taxon>Hypocreales</taxon>
        <taxon>Nectriaceae</taxon>
        <taxon>Fusarium</taxon>
        <taxon>Fusarium fujikuroi species complex</taxon>
    </lineage>
</organism>
<protein>
    <submittedName>
        <fullName evidence="2">Uncharacterized protein</fullName>
    </submittedName>
</protein>
<reference evidence="2 3" key="1">
    <citation type="submission" date="2020-05" db="EMBL/GenBank/DDBJ databases">
        <title>Identification and distribution of gene clusters putatively required for synthesis of sphingolipid metabolism inhibitors in phylogenetically diverse species of the filamentous fungus Fusarium.</title>
        <authorList>
            <person name="Kim H.-S."/>
            <person name="Busman M."/>
            <person name="Brown D.W."/>
            <person name="Divon H."/>
            <person name="Uhlig S."/>
            <person name="Proctor R.H."/>
        </authorList>
    </citation>
    <scope>NUCLEOTIDE SEQUENCE [LARGE SCALE GENOMIC DNA]</scope>
    <source>
        <strain evidence="2 3">NRRL 25311</strain>
    </source>
</reference>